<keyword evidence="14 19" id="KW-0560">Oxidoreductase</keyword>
<name>A0A8K0VBZ3_9RHOB</name>
<dbReference type="HAMAP" id="MF_00037">
    <property type="entry name" value="MurB"/>
    <property type="match status" value="1"/>
</dbReference>
<sequence>MKPLPTPRGALTPDRPLSDLTWLRVGGPADWLFQPADAADLAAFLAELDPAIPVFPLGVGSNLIVRDGGLRAVVIRLGRGFNTISAQDGRVVAGAAALDAHVARRAAEAGLDLTFLRTIPGTIGGAVRMNAGCYGHYTADFLVSVEIITRQGRIETLAASDLGLAYRSSSLPEGSIILSATFRAPPGDPADLAARMADQLARRDATQPVKDRSAGSTFRNPAGYSSTGRADDVHDMKAWKLIDDAGMRGARRGGAQMSEKHSNFLINAGGASAADLEELGEEVRKRVFEQAGITLEWEIMRVGEGLTEQ</sequence>
<dbReference type="NCBIfam" id="NF010480">
    <property type="entry name" value="PRK13905.1"/>
    <property type="match status" value="1"/>
</dbReference>
<feature type="active site" evidence="19">
    <location>
        <position position="167"/>
    </location>
</feature>
<evidence type="ECO:0000259" key="21">
    <source>
        <dbReference type="PROSITE" id="PS51387"/>
    </source>
</evidence>
<accession>A0A8K0VBZ3</accession>
<dbReference type="GO" id="GO:0009252">
    <property type="term" value="P:peptidoglycan biosynthetic process"/>
    <property type="evidence" value="ECO:0007669"/>
    <property type="project" value="UniProtKB-UniRule"/>
</dbReference>
<dbReference type="InterPro" id="IPR036318">
    <property type="entry name" value="FAD-bd_PCMH-like_sf"/>
</dbReference>
<feature type="active site" evidence="19">
    <location>
        <position position="298"/>
    </location>
</feature>
<evidence type="ECO:0000313" key="22">
    <source>
        <dbReference type="EMBL" id="MBL4918186.1"/>
    </source>
</evidence>
<keyword evidence="10 19" id="KW-0274">FAD</keyword>
<dbReference type="Gene3D" id="3.30.43.10">
    <property type="entry name" value="Uridine Diphospho-n-acetylenolpyruvylglucosamine Reductase, domain 2"/>
    <property type="match status" value="1"/>
</dbReference>
<evidence type="ECO:0000256" key="12">
    <source>
        <dbReference type="ARBA" id="ARBA00022960"/>
    </source>
</evidence>
<dbReference type="PANTHER" id="PTHR21071:SF4">
    <property type="entry name" value="UDP-N-ACETYLENOLPYRUVOYLGLUCOSAMINE REDUCTASE"/>
    <property type="match status" value="1"/>
</dbReference>
<dbReference type="GO" id="GO:0071949">
    <property type="term" value="F:FAD binding"/>
    <property type="evidence" value="ECO:0007669"/>
    <property type="project" value="InterPro"/>
</dbReference>
<evidence type="ECO:0000256" key="19">
    <source>
        <dbReference type="HAMAP-Rule" id="MF_00037"/>
    </source>
</evidence>
<dbReference type="GO" id="GO:0005829">
    <property type="term" value="C:cytosol"/>
    <property type="evidence" value="ECO:0007669"/>
    <property type="project" value="TreeGrafter"/>
</dbReference>
<dbReference type="InterPro" id="IPR016167">
    <property type="entry name" value="FAD-bd_PCMH_sub1"/>
</dbReference>
<evidence type="ECO:0000256" key="2">
    <source>
        <dbReference type="ARBA" id="ARBA00003921"/>
    </source>
</evidence>
<evidence type="ECO:0000256" key="9">
    <source>
        <dbReference type="ARBA" id="ARBA00022630"/>
    </source>
</evidence>
<feature type="compositionally biased region" description="Basic and acidic residues" evidence="20">
    <location>
        <begin position="203"/>
        <end position="213"/>
    </location>
</feature>
<dbReference type="RefSeq" id="WP_202689176.1">
    <property type="nucleotide sequence ID" value="NZ_JAESVN010000005.1"/>
</dbReference>
<dbReference type="Gene3D" id="3.90.78.10">
    <property type="entry name" value="UDP-N-acetylenolpyruvoylglucosamine reductase, C-terminal domain"/>
    <property type="match status" value="1"/>
</dbReference>
<keyword evidence="15 19" id="KW-0131">Cell cycle</keyword>
<dbReference type="GO" id="GO:0008360">
    <property type="term" value="P:regulation of cell shape"/>
    <property type="evidence" value="ECO:0007669"/>
    <property type="project" value="UniProtKB-KW"/>
</dbReference>
<dbReference type="SUPFAM" id="SSF56176">
    <property type="entry name" value="FAD-binding/transporter-associated domain-like"/>
    <property type="match status" value="1"/>
</dbReference>
<evidence type="ECO:0000256" key="7">
    <source>
        <dbReference type="ARBA" id="ARBA00022490"/>
    </source>
</evidence>
<evidence type="ECO:0000256" key="6">
    <source>
        <dbReference type="ARBA" id="ARBA00015188"/>
    </source>
</evidence>
<dbReference type="InterPro" id="IPR016166">
    <property type="entry name" value="FAD-bd_PCMH"/>
</dbReference>
<comment type="pathway">
    <text evidence="4 19">Cell wall biogenesis; peptidoglycan biosynthesis.</text>
</comment>
<dbReference type="InterPro" id="IPR011601">
    <property type="entry name" value="MurB_C"/>
</dbReference>
<evidence type="ECO:0000256" key="5">
    <source>
        <dbReference type="ARBA" id="ARBA00012518"/>
    </source>
</evidence>
<evidence type="ECO:0000256" key="13">
    <source>
        <dbReference type="ARBA" id="ARBA00022984"/>
    </source>
</evidence>
<comment type="cofactor">
    <cofactor evidence="1 19">
        <name>FAD</name>
        <dbReference type="ChEBI" id="CHEBI:57692"/>
    </cofactor>
</comment>
<dbReference type="GO" id="GO:0071555">
    <property type="term" value="P:cell wall organization"/>
    <property type="evidence" value="ECO:0007669"/>
    <property type="project" value="UniProtKB-KW"/>
</dbReference>
<proteinExistence type="inferred from homology"/>
<comment type="subcellular location">
    <subcellularLocation>
        <location evidence="3 19">Cytoplasm</location>
    </subcellularLocation>
</comment>
<keyword evidence="13 19" id="KW-0573">Peptidoglycan synthesis</keyword>
<feature type="active site" description="Proton donor" evidence="19">
    <location>
        <position position="216"/>
    </location>
</feature>
<keyword evidence="12 19" id="KW-0133">Cell shape</keyword>
<evidence type="ECO:0000256" key="4">
    <source>
        <dbReference type="ARBA" id="ARBA00004752"/>
    </source>
</evidence>
<evidence type="ECO:0000256" key="15">
    <source>
        <dbReference type="ARBA" id="ARBA00023306"/>
    </source>
</evidence>
<organism evidence="22 23">
    <name type="scientific">Szabonella alba</name>
    <dbReference type="NCBI Taxonomy" id="2804194"/>
    <lineage>
        <taxon>Bacteria</taxon>
        <taxon>Pseudomonadati</taxon>
        <taxon>Pseudomonadota</taxon>
        <taxon>Alphaproteobacteria</taxon>
        <taxon>Rhodobacterales</taxon>
        <taxon>Paracoccaceae</taxon>
        <taxon>Szabonella</taxon>
    </lineage>
</organism>
<dbReference type="EC" id="1.3.1.98" evidence="5 19"/>
<keyword evidence="8 19" id="KW-0132">Cell division</keyword>
<evidence type="ECO:0000256" key="8">
    <source>
        <dbReference type="ARBA" id="ARBA00022618"/>
    </source>
</evidence>
<evidence type="ECO:0000256" key="10">
    <source>
        <dbReference type="ARBA" id="ARBA00022827"/>
    </source>
</evidence>
<keyword evidence="23" id="KW-1185">Reference proteome</keyword>
<keyword evidence="16 19" id="KW-0961">Cell wall biogenesis/degradation</keyword>
<reference evidence="22" key="1">
    <citation type="submission" date="2021-01" db="EMBL/GenBank/DDBJ databases">
        <title>Tabrizicola alba sp. nov. a motile alkaliphilic bacterium isolated from a soda lake.</title>
        <authorList>
            <person name="Szuroczki S."/>
            <person name="Abbaszade G."/>
            <person name="Schumann P."/>
            <person name="Toth E."/>
        </authorList>
    </citation>
    <scope>NUCLEOTIDE SEQUENCE</scope>
    <source>
        <strain evidence="22">DMG-N-6</strain>
    </source>
</reference>
<evidence type="ECO:0000256" key="11">
    <source>
        <dbReference type="ARBA" id="ARBA00022857"/>
    </source>
</evidence>
<evidence type="ECO:0000256" key="18">
    <source>
        <dbReference type="ARBA" id="ARBA00048914"/>
    </source>
</evidence>
<evidence type="ECO:0000256" key="14">
    <source>
        <dbReference type="ARBA" id="ARBA00023002"/>
    </source>
</evidence>
<feature type="compositionally biased region" description="Polar residues" evidence="20">
    <location>
        <begin position="214"/>
        <end position="228"/>
    </location>
</feature>
<keyword evidence="11 19" id="KW-0521">NADP</keyword>
<comment type="function">
    <text evidence="2 19">Cell wall formation.</text>
</comment>
<dbReference type="Pfam" id="PF02873">
    <property type="entry name" value="MurB_C"/>
    <property type="match status" value="1"/>
</dbReference>
<dbReference type="Proteomes" id="UP000648908">
    <property type="component" value="Unassembled WGS sequence"/>
</dbReference>
<comment type="catalytic activity">
    <reaction evidence="18 19">
        <text>UDP-N-acetyl-alpha-D-muramate + NADP(+) = UDP-N-acetyl-3-O-(1-carboxyvinyl)-alpha-D-glucosamine + NADPH + H(+)</text>
        <dbReference type="Rhea" id="RHEA:12248"/>
        <dbReference type="ChEBI" id="CHEBI:15378"/>
        <dbReference type="ChEBI" id="CHEBI:57783"/>
        <dbReference type="ChEBI" id="CHEBI:58349"/>
        <dbReference type="ChEBI" id="CHEBI:68483"/>
        <dbReference type="ChEBI" id="CHEBI:70757"/>
        <dbReference type="EC" id="1.3.1.98"/>
    </reaction>
</comment>
<dbReference type="UniPathway" id="UPA00219"/>
<keyword evidence="9 19" id="KW-0285">Flavoprotein</keyword>
<dbReference type="Pfam" id="PF01565">
    <property type="entry name" value="FAD_binding_4"/>
    <property type="match status" value="1"/>
</dbReference>
<evidence type="ECO:0000256" key="1">
    <source>
        <dbReference type="ARBA" id="ARBA00001974"/>
    </source>
</evidence>
<dbReference type="InterPro" id="IPR006094">
    <property type="entry name" value="Oxid_FAD_bind_N"/>
</dbReference>
<dbReference type="NCBIfam" id="TIGR00179">
    <property type="entry name" value="murB"/>
    <property type="match status" value="1"/>
</dbReference>
<dbReference type="SUPFAM" id="SSF56194">
    <property type="entry name" value="Uridine diphospho-N-Acetylenolpyruvylglucosamine reductase, MurB, C-terminal domain"/>
    <property type="match status" value="1"/>
</dbReference>
<dbReference type="InterPro" id="IPR003170">
    <property type="entry name" value="MurB"/>
</dbReference>
<evidence type="ECO:0000256" key="17">
    <source>
        <dbReference type="ARBA" id="ARBA00031026"/>
    </source>
</evidence>
<comment type="similarity">
    <text evidence="19">Belongs to the MurB family.</text>
</comment>
<evidence type="ECO:0000256" key="3">
    <source>
        <dbReference type="ARBA" id="ARBA00004496"/>
    </source>
</evidence>
<dbReference type="PROSITE" id="PS51387">
    <property type="entry name" value="FAD_PCMH"/>
    <property type="match status" value="1"/>
</dbReference>
<feature type="region of interest" description="Disordered" evidence="20">
    <location>
        <begin position="203"/>
        <end position="229"/>
    </location>
</feature>
<feature type="domain" description="FAD-binding PCMH-type" evidence="21">
    <location>
        <begin position="24"/>
        <end position="187"/>
    </location>
</feature>
<dbReference type="GO" id="GO:0051301">
    <property type="term" value="P:cell division"/>
    <property type="evidence" value="ECO:0007669"/>
    <property type="project" value="UniProtKB-KW"/>
</dbReference>
<evidence type="ECO:0000256" key="16">
    <source>
        <dbReference type="ARBA" id="ARBA00023316"/>
    </source>
</evidence>
<dbReference type="PANTHER" id="PTHR21071">
    <property type="entry name" value="UDP-N-ACETYLENOLPYRUVOYLGLUCOSAMINE REDUCTASE"/>
    <property type="match status" value="1"/>
</dbReference>
<protein>
    <recommendedName>
        <fullName evidence="6 19">UDP-N-acetylenolpyruvoylglucosamine reductase</fullName>
        <ecNumber evidence="5 19">1.3.1.98</ecNumber>
    </recommendedName>
    <alternativeName>
        <fullName evidence="17 19">UDP-N-acetylmuramate dehydrogenase</fullName>
    </alternativeName>
</protein>
<evidence type="ECO:0000313" key="23">
    <source>
        <dbReference type="Proteomes" id="UP000648908"/>
    </source>
</evidence>
<dbReference type="Gene3D" id="3.30.465.10">
    <property type="match status" value="1"/>
</dbReference>
<evidence type="ECO:0000256" key="20">
    <source>
        <dbReference type="SAM" id="MobiDB-lite"/>
    </source>
</evidence>
<keyword evidence="7 19" id="KW-0963">Cytoplasm</keyword>
<dbReference type="EMBL" id="JAESVN010000005">
    <property type="protein sequence ID" value="MBL4918186.1"/>
    <property type="molecule type" value="Genomic_DNA"/>
</dbReference>
<comment type="caution">
    <text evidence="22">The sequence shown here is derived from an EMBL/GenBank/DDBJ whole genome shotgun (WGS) entry which is preliminary data.</text>
</comment>
<dbReference type="InterPro" id="IPR016169">
    <property type="entry name" value="FAD-bd_PCMH_sub2"/>
</dbReference>
<dbReference type="AlphaFoldDB" id="A0A8K0VBZ3"/>
<dbReference type="InterPro" id="IPR036635">
    <property type="entry name" value="MurB_C_sf"/>
</dbReference>
<gene>
    <name evidence="19 22" type="primary">murB</name>
    <name evidence="22" type="ORF">JL811_13235</name>
</gene>
<dbReference type="GO" id="GO:0008762">
    <property type="term" value="F:UDP-N-acetylmuramate dehydrogenase activity"/>
    <property type="evidence" value="ECO:0007669"/>
    <property type="project" value="UniProtKB-UniRule"/>
</dbReference>